<keyword evidence="6 12" id="KW-0347">Helicase</keyword>
<evidence type="ECO:0000256" key="11">
    <source>
        <dbReference type="ARBA" id="ARBA00023242"/>
    </source>
</evidence>
<dbReference type="Pfam" id="PF06068">
    <property type="entry name" value="TIP49"/>
    <property type="match status" value="1"/>
</dbReference>
<evidence type="ECO:0000256" key="4">
    <source>
        <dbReference type="ARBA" id="ARBA00022763"/>
    </source>
</evidence>
<evidence type="ECO:0000256" key="8">
    <source>
        <dbReference type="ARBA" id="ARBA00023015"/>
    </source>
</evidence>
<evidence type="ECO:0000313" key="14">
    <source>
        <dbReference type="EMBL" id="CAD9235282.1"/>
    </source>
</evidence>
<dbReference type="EC" id="3.6.4.12" evidence="12"/>
<dbReference type="EMBL" id="HBGH01013156">
    <property type="protein sequence ID" value="CAD9235282.1"/>
    <property type="molecule type" value="Transcribed_RNA"/>
</dbReference>
<dbReference type="FunFam" id="2.40.50.360:FF:000002">
    <property type="entry name" value="RuvB-like helicase"/>
    <property type="match status" value="1"/>
</dbReference>
<dbReference type="GO" id="GO:0016787">
    <property type="term" value="F:hydrolase activity"/>
    <property type="evidence" value="ECO:0007669"/>
    <property type="project" value="UniProtKB-KW"/>
</dbReference>
<dbReference type="GO" id="GO:0005524">
    <property type="term" value="F:ATP binding"/>
    <property type="evidence" value="ECO:0007669"/>
    <property type="project" value="UniProtKB-KW"/>
</dbReference>
<keyword evidence="8 12" id="KW-0805">Transcription regulation</keyword>
<dbReference type="FunFam" id="1.10.8.60:FF:000010">
    <property type="entry name" value="RuvB-like helicase"/>
    <property type="match status" value="1"/>
</dbReference>
<comment type="subcellular location">
    <subcellularLocation>
        <location evidence="1">Nucleus</location>
    </subcellularLocation>
</comment>
<dbReference type="Gene3D" id="3.40.50.300">
    <property type="entry name" value="P-loop containing nucleotide triphosphate hydrolases"/>
    <property type="match status" value="1"/>
</dbReference>
<organism evidence="14">
    <name type="scientific">Compsopogon caeruleus</name>
    <dbReference type="NCBI Taxonomy" id="31354"/>
    <lineage>
        <taxon>Eukaryota</taxon>
        <taxon>Rhodophyta</taxon>
        <taxon>Compsopogonophyceae</taxon>
        <taxon>Compsopogonales</taxon>
        <taxon>Compsopogonaceae</taxon>
        <taxon>Compsopogon</taxon>
    </lineage>
</organism>
<dbReference type="Gene3D" id="2.40.50.360">
    <property type="entry name" value="RuvB-like helicase, domain II"/>
    <property type="match status" value="1"/>
</dbReference>
<evidence type="ECO:0000256" key="1">
    <source>
        <dbReference type="ARBA" id="ARBA00004123"/>
    </source>
</evidence>
<dbReference type="GO" id="GO:0005634">
    <property type="term" value="C:nucleus"/>
    <property type="evidence" value="ECO:0007669"/>
    <property type="project" value="UniProtKB-SubCell"/>
</dbReference>
<dbReference type="InterPro" id="IPR027417">
    <property type="entry name" value="P-loop_NTPase"/>
</dbReference>
<sequence length="482" mass="53293">MADIVGASTGVTPKFREERTLARMERIGAHSHIRGLGLDEELRVTDAGGGQGLVGQERARRAAGVIVRMVQEGKIAGRAVLIAGQPGTGKTAIAMAMAQSLGDETPFTKLTGSEIYSLEMSKTEALTQAFRRSIGVRIREETEIIEGEVVEIQIDNPLGSTSASMSKSGKITMKTTDMETVYDLGTKMIEALSKEKVTSGDVIMIDKATGKISKLGRSFARSRDYDAMGSSTRFVQCPEGELQRRKDVVHVVTLHEIDVINSRQQGFLALFAGDTGEIKSEVREQIDTKVAEWREEGKAEIIPGVLFIDEVHMLDVECFSFINRALEHDLAPILIMASNRGITRIRGTNYRSPHGIPLDLLDRLLIIGTQPYSLGETRKILEIRTIEEDVQVTDPALEFLTRIAMDTSLRYAMYLMTSAALVCSKRRAPSVDVEDVKRSYALFVDVKRSTQILHEFQSDFLFNEVEINEGVENEANGDEMES</sequence>
<comment type="similarity">
    <text evidence="2 12">Belongs to the RuvB family.</text>
</comment>
<dbReference type="AlphaFoldDB" id="A0A7S1XG71"/>
<dbReference type="Pfam" id="PF17856">
    <property type="entry name" value="TIP49_C"/>
    <property type="match status" value="1"/>
</dbReference>
<evidence type="ECO:0000256" key="5">
    <source>
        <dbReference type="ARBA" id="ARBA00022801"/>
    </source>
</evidence>
<dbReference type="InterPro" id="IPR010339">
    <property type="entry name" value="TIP49_P-loop"/>
</dbReference>
<evidence type="ECO:0000256" key="12">
    <source>
        <dbReference type="RuleBase" id="RU363048"/>
    </source>
</evidence>
<dbReference type="PANTHER" id="PTHR11093">
    <property type="entry name" value="RUVB-RELATED REPTIN AND PONTIN"/>
    <property type="match status" value="1"/>
</dbReference>
<protein>
    <recommendedName>
        <fullName evidence="12">RuvB-like helicase</fullName>
        <ecNumber evidence="12">3.6.4.12</ecNumber>
    </recommendedName>
</protein>
<dbReference type="InterPro" id="IPR027238">
    <property type="entry name" value="RuvB-like"/>
</dbReference>
<evidence type="ECO:0000256" key="6">
    <source>
        <dbReference type="ARBA" id="ARBA00022806"/>
    </source>
</evidence>
<evidence type="ECO:0000256" key="7">
    <source>
        <dbReference type="ARBA" id="ARBA00022840"/>
    </source>
</evidence>
<keyword evidence="5 12" id="KW-0378">Hydrolase</keyword>
<evidence type="ECO:0000256" key="9">
    <source>
        <dbReference type="ARBA" id="ARBA00023163"/>
    </source>
</evidence>
<accession>A0A7S1XG71</accession>
<evidence type="ECO:0000256" key="2">
    <source>
        <dbReference type="ARBA" id="ARBA00007519"/>
    </source>
</evidence>
<dbReference type="Gene3D" id="1.10.8.60">
    <property type="match status" value="1"/>
</dbReference>
<keyword evidence="3 12" id="KW-0547">Nucleotide-binding</keyword>
<proteinExistence type="inferred from homology"/>
<comment type="catalytic activity">
    <reaction evidence="12">
        <text>ATP + H2O = ADP + phosphate + H(+)</text>
        <dbReference type="Rhea" id="RHEA:13065"/>
        <dbReference type="ChEBI" id="CHEBI:15377"/>
        <dbReference type="ChEBI" id="CHEBI:15378"/>
        <dbReference type="ChEBI" id="CHEBI:30616"/>
        <dbReference type="ChEBI" id="CHEBI:43474"/>
        <dbReference type="ChEBI" id="CHEBI:456216"/>
        <dbReference type="EC" id="3.6.4.12"/>
    </reaction>
</comment>
<evidence type="ECO:0000256" key="3">
    <source>
        <dbReference type="ARBA" id="ARBA00022741"/>
    </source>
</evidence>
<keyword evidence="10" id="KW-0234">DNA repair</keyword>
<dbReference type="SMART" id="SM00382">
    <property type="entry name" value="AAA"/>
    <property type="match status" value="1"/>
</dbReference>
<dbReference type="InterPro" id="IPR003593">
    <property type="entry name" value="AAA+_ATPase"/>
</dbReference>
<dbReference type="InterPro" id="IPR042487">
    <property type="entry name" value="RuvBL1/2_DNA/RNA_bd_dom"/>
</dbReference>
<dbReference type="InterPro" id="IPR041048">
    <property type="entry name" value="RuvB-like_C"/>
</dbReference>
<keyword evidence="4" id="KW-0227">DNA damage</keyword>
<dbReference type="FunFam" id="3.40.50.300:FF:002221">
    <property type="entry name" value="RuvB-like 2"/>
    <property type="match status" value="2"/>
</dbReference>
<evidence type="ECO:0000259" key="13">
    <source>
        <dbReference type="SMART" id="SM00382"/>
    </source>
</evidence>
<evidence type="ECO:0000256" key="10">
    <source>
        <dbReference type="ARBA" id="ARBA00023204"/>
    </source>
</evidence>
<reference evidence="14" key="1">
    <citation type="submission" date="2021-01" db="EMBL/GenBank/DDBJ databases">
        <authorList>
            <person name="Corre E."/>
            <person name="Pelletier E."/>
            <person name="Niang G."/>
            <person name="Scheremetjew M."/>
            <person name="Finn R."/>
            <person name="Kale V."/>
            <person name="Holt S."/>
            <person name="Cochrane G."/>
            <person name="Meng A."/>
            <person name="Brown T."/>
            <person name="Cohen L."/>
        </authorList>
    </citation>
    <scope>NUCLEOTIDE SEQUENCE</scope>
    <source>
        <strain evidence="14">SAG 36.94</strain>
    </source>
</reference>
<dbReference type="GO" id="GO:0003678">
    <property type="term" value="F:DNA helicase activity"/>
    <property type="evidence" value="ECO:0007669"/>
    <property type="project" value="UniProtKB-EC"/>
</dbReference>
<keyword evidence="11 12" id="KW-0539">Nucleus</keyword>
<gene>
    <name evidence="14" type="ORF">CCAE0312_LOCUS7373</name>
</gene>
<keyword evidence="7 12" id="KW-0067">ATP-binding</keyword>
<dbReference type="GO" id="GO:0006281">
    <property type="term" value="P:DNA repair"/>
    <property type="evidence" value="ECO:0007669"/>
    <property type="project" value="UniProtKB-KW"/>
</dbReference>
<keyword evidence="9 12" id="KW-0804">Transcription</keyword>
<feature type="domain" description="AAA+ ATPase" evidence="13">
    <location>
        <begin position="76"/>
        <end position="387"/>
    </location>
</feature>
<name>A0A7S1XG71_9RHOD</name>
<dbReference type="SUPFAM" id="SSF52540">
    <property type="entry name" value="P-loop containing nucleoside triphosphate hydrolases"/>
    <property type="match status" value="1"/>
</dbReference>